<keyword evidence="1" id="KW-0175">Coiled coil</keyword>
<reference evidence="3" key="1">
    <citation type="submission" date="2022-10" db="EMBL/GenBank/DDBJ databases">
        <title>Tapping the CABI collections for fungal endophytes: first genome assemblies for Collariella, Neodidymelliopsis, Ascochyta clinopodiicola, Didymella pomorum, Didymosphaeria variabile, Neocosmospora piperis and Neocucurbitaria cava.</title>
        <authorList>
            <person name="Hill R."/>
        </authorList>
    </citation>
    <scope>NUCLEOTIDE SEQUENCE</scope>
    <source>
        <strain evidence="3">IMI 356815</strain>
    </source>
</reference>
<protein>
    <submittedName>
        <fullName evidence="3">Uncharacterized protein</fullName>
    </submittedName>
</protein>
<dbReference type="EMBL" id="JAPEUX010000002">
    <property type="protein sequence ID" value="KAJ4358228.1"/>
    <property type="molecule type" value="Genomic_DNA"/>
</dbReference>
<dbReference type="RefSeq" id="XP_056075087.1">
    <property type="nucleotide sequence ID" value="XM_056211614.1"/>
</dbReference>
<organism evidence="3 4">
    <name type="scientific">Didymosphaeria variabile</name>
    <dbReference type="NCBI Taxonomy" id="1932322"/>
    <lineage>
        <taxon>Eukaryota</taxon>
        <taxon>Fungi</taxon>
        <taxon>Dikarya</taxon>
        <taxon>Ascomycota</taxon>
        <taxon>Pezizomycotina</taxon>
        <taxon>Dothideomycetes</taxon>
        <taxon>Pleosporomycetidae</taxon>
        <taxon>Pleosporales</taxon>
        <taxon>Massarineae</taxon>
        <taxon>Didymosphaeriaceae</taxon>
        <taxon>Didymosphaeria</taxon>
    </lineage>
</organism>
<dbReference type="GeneID" id="80906338"/>
<comment type="caution">
    <text evidence="3">The sequence shown here is derived from an EMBL/GenBank/DDBJ whole genome shotgun (WGS) entry which is preliminary data.</text>
</comment>
<evidence type="ECO:0000256" key="1">
    <source>
        <dbReference type="SAM" id="Coils"/>
    </source>
</evidence>
<dbReference type="AlphaFoldDB" id="A0A9W8XU72"/>
<evidence type="ECO:0000313" key="3">
    <source>
        <dbReference type="EMBL" id="KAJ4358228.1"/>
    </source>
</evidence>
<feature type="region of interest" description="Disordered" evidence="2">
    <location>
        <begin position="64"/>
        <end position="85"/>
    </location>
</feature>
<feature type="coiled-coil region" evidence="1">
    <location>
        <begin position="212"/>
        <end position="239"/>
    </location>
</feature>
<name>A0A9W8XU72_9PLEO</name>
<sequence>MPCSIIGISAARLPTLPGVVSSDDQPYTTVDATILGFVASVFGHVCAAVPTIRALVRLWCGSLDDSSSRSRPSRFGKGWDSSTALSGRRSSWLSKSGNSQYNHSNNLLSLQVTGKEKSADSNVQHHFGVQPVIEAQDSVLLSDLQPIRERAYQPSRPQRGVEHWNSGRPRWAPQEEQEPALIREPWKEADIDDSSSEKDILPDRGLARTPSVRAIEVHIQSMEARMAELEAEIQFYRGEIGTWTWVEDVMLRETTGHLTMTERCQVLLWAWHFGILHGLINLQSFFISFMTWVNLSWTIENPDF</sequence>
<evidence type="ECO:0000313" key="4">
    <source>
        <dbReference type="Proteomes" id="UP001140513"/>
    </source>
</evidence>
<dbReference type="OrthoDB" id="2496787at2759"/>
<feature type="region of interest" description="Disordered" evidence="2">
    <location>
        <begin position="153"/>
        <end position="176"/>
    </location>
</feature>
<evidence type="ECO:0000256" key="2">
    <source>
        <dbReference type="SAM" id="MobiDB-lite"/>
    </source>
</evidence>
<proteinExistence type="predicted"/>
<gene>
    <name evidence="3" type="ORF">N0V89_002808</name>
</gene>
<keyword evidence="4" id="KW-1185">Reference proteome</keyword>
<dbReference type="Proteomes" id="UP001140513">
    <property type="component" value="Unassembled WGS sequence"/>
</dbReference>
<accession>A0A9W8XU72</accession>